<keyword evidence="3" id="KW-0547">Nucleotide-binding</keyword>
<keyword evidence="5" id="KW-0067">ATP-binding</keyword>
<evidence type="ECO:0000256" key="3">
    <source>
        <dbReference type="ARBA" id="ARBA00022741"/>
    </source>
</evidence>
<dbReference type="Gene3D" id="3.40.1190.20">
    <property type="match status" value="1"/>
</dbReference>
<dbReference type="KEGG" id="amin:AUMI_10300"/>
<accession>A0A173LUS8</accession>
<dbReference type="InterPro" id="IPR017583">
    <property type="entry name" value="Tagatose/fructose_Pkinase"/>
</dbReference>
<evidence type="ECO:0000256" key="5">
    <source>
        <dbReference type="ARBA" id="ARBA00022840"/>
    </source>
</evidence>
<name>A0A173LUS8_9MICO</name>
<organism evidence="7 8">
    <name type="scientific">Aurantimicrobium minutum</name>
    <dbReference type="NCBI Taxonomy" id="708131"/>
    <lineage>
        <taxon>Bacteria</taxon>
        <taxon>Bacillati</taxon>
        <taxon>Actinomycetota</taxon>
        <taxon>Actinomycetes</taxon>
        <taxon>Micrococcales</taxon>
        <taxon>Microbacteriaceae</taxon>
        <taxon>Aurantimicrobium</taxon>
    </lineage>
</organism>
<dbReference type="GO" id="GO:0008443">
    <property type="term" value="F:phosphofructokinase activity"/>
    <property type="evidence" value="ECO:0007669"/>
    <property type="project" value="TreeGrafter"/>
</dbReference>
<dbReference type="CDD" id="cd01164">
    <property type="entry name" value="FruK_PfkB_like"/>
    <property type="match status" value="1"/>
</dbReference>
<keyword evidence="4" id="KW-0418">Kinase</keyword>
<dbReference type="InterPro" id="IPR029056">
    <property type="entry name" value="Ribokinase-like"/>
</dbReference>
<dbReference type="PROSITE" id="PS00584">
    <property type="entry name" value="PFKB_KINASES_2"/>
    <property type="match status" value="1"/>
</dbReference>
<dbReference type="GeneID" id="80451213"/>
<proteinExistence type="inferred from homology"/>
<keyword evidence="2" id="KW-0808">Transferase</keyword>
<dbReference type="InterPro" id="IPR011611">
    <property type="entry name" value="PfkB_dom"/>
</dbReference>
<dbReference type="Pfam" id="PF00294">
    <property type="entry name" value="PfkB"/>
    <property type="match status" value="1"/>
</dbReference>
<dbReference type="Proteomes" id="UP000243847">
    <property type="component" value="Chromosome sequence1"/>
</dbReference>
<reference evidence="7 8" key="1">
    <citation type="journal article" date="2016" name="Genome Announc.">
        <title>Complete Genome Sequence of Aurantimicrobium minutum Type Strain KNCT, a Planktonic Ultramicrobacterium Isolated from River Water.</title>
        <authorList>
            <person name="Nakai R."/>
            <person name="Fujisawa T."/>
            <person name="Nakamura Y."/>
            <person name="Nishide H."/>
            <person name="Uchiyama I."/>
            <person name="Baba T."/>
            <person name="Toyoda A."/>
            <person name="Fujiyama A."/>
            <person name="Naganuma T."/>
            <person name="Niki H."/>
        </authorList>
    </citation>
    <scope>NUCLEOTIDE SEQUENCE [LARGE SCALE GENOMIC DNA]</scope>
    <source>
        <strain evidence="7 8">KNC</strain>
    </source>
</reference>
<dbReference type="PANTHER" id="PTHR46566">
    <property type="entry name" value="1-PHOSPHOFRUCTOKINASE-RELATED"/>
    <property type="match status" value="1"/>
</dbReference>
<evidence type="ECO:0000256" key="4">
    <source>
        <dbReference type="ARBA" id="ARBA00022777"/>
    </source>
</evidence>
<evidence type="ECO:0000256" key="1">
    <source>
        <dbReference type="ARBA" id="ARBA00010688"/>
    </source>
</evidence>
<evidence type="ECO:0000313" key="8">
    <source>
        <dbReference type="Proteomes" id="UP000243847"/>
    </source>
</evidence>
<gene>
    <name evidence="7" type="ORF">AUMI_10300</name>
</gene>
<dbReference type="GO" id="GO:0005524">
    <property type="term" value="F:ATP binding"/>
    <property type="evidence" value="ECO:0007669"/>
    <property type="project" value="UniProtKB-KW"/>
</dbReference>
<dbReference type="RefSeq" id="WP_096380016.1">
    <property type="nucleotide sequence ID" value="NZ_AP017457.1"/>
</dbReference>
<protein>
    <submittedName>
        <fullName evidence="7">PfkB domain protein</fullName>
    </submittedName>
</protein>
<dbReference type="OrthoDB" id="9801219at2"/>
<sequence>MNAVVTLTPAPVLDRTYLAEDLTVGKVNRAYEVHEYMSGKGLNVARTLHLAKHPVSAVLPIGMQDQYLLFSTPFPQILRIMPVQGRVRVNTTVVERGGRTTNINQQAIPFTQEDWHNVVETTLEQVSDMNADWLVVSGMHPKMIDTGLPIDLSELFARARELGARVGLDTSGPELKHWGRSGEVNLIKPNADELASLVGHELHTLGEVIDAGRELIETGLEIALVSLGPDGAIAITADEAVWASAVAPEVINTTGAGDAFLAGFLSQVVSPEASTAGRENGTLPKLSPEAALTTGCSWGALAVSLPTTLISSFGDAPKAVLREVDPSYTLLEKATVRY</sequence>
<dbReference type="EMBL" id="AP017457">
    <property type="protein sequence ID" value="BAU98573.1"/>
    <property type="molecule type" value="Genomic_DNA"/>
</dbReference>
<dbReference type="AlphaFoldDB" id="A0A173LUS8"/>
<comment type="similarity">
    <text evidence="1">Belongs to the carbohydrate kinase PfkB family.</text>
</comment>
<evidence type="ECO:0000259" key="6">
    <source>
        <dbReference type="Pfam" id="PF00294"/>
    </source>
</evidence>
<evidence type="ECO:0000256" key="2">
    <source>
        <dbReference type="ARBA" id="ARBA00022679"/>
    </source>
</evidence>
<dbReference type="InterPro" id="IPR002173">
    <property type="entry name" value="Carboh/pur_kinase_PfkB_CS"/>
</dbReference>
<feature type="domain" description="Carbohydrate kinase PfkB" evidence="6">
    <location>
        <begin position="20"/>
        <end position="305"/>
    </location>
</feature>
<dbReference type="SUPFAM" id="SSF53613">
    <property type="entry name" value="Ribokinase-like"/>
    <property type="match status" value="1"/>
</dbReference>
<evidence type="ECO:0000313" key="7">
    <source>
        <dbReference type="EMBL" id="BAU98573.1"/>
    </source>
</evidence>
<dbReference type="GO" id="GO:0005829">
    <property type="term" value="C:cytosol"/>
    <property type="evidence" value="ECO:0007669"/>
    <property type="project" value="TreeGrafter"/>
</dbReference>
<dbReference type="PANTHER" id="PTHR46566:SF2">
    <property type="entry name" value="ATP-DEPENDENT 6-PHOSPHOFRUCTOKINASE ISOZYME 2"/>
    <property type="match status" value="1"/>
</dbReference>